<proteinExistence type="predicted"/>
<comment type="caution">
    <text evidence="2">The sequence shown here is derived from an EMBL/GenBank/DDBJ whole genome shotgun (WGS) entry which is preliminary data.</text>
</comment>
<organism evidence="2 3">
    <name type="scientific">Skeletonema marinoi</name>
    <dbReference type="NCBI Taxonomy" id="267567"/>
    <lineage>
        <taxon>Eukaryota</taxon>
        <taxon>Sar</taxon>
        <taxon>Stramenopiles</taxon>
        <taxon>Ochrophyta</taxon>
        <taxon>Bacillariophyta</taxon>
        <taxon>Coscinodiscophyceae</taxon>
        <taxon>Thalassiosirophycidae</taxon>
        <taxon>Thalassiosirales</taxon>
        <taxon>Skeletonemataceae</taxon>
        <taxon>Skeletonema</taxon>
        <taxon>Skeletonema marinoi-dohrnii complex</taxon>
    </lineage>
</organism>
<evidence type="ECO:0000256" key="1">
    <source>
        <dbReference type="SAM" id="MobiDB-lite"/>
    </source>
</evidence>
<feature type="compositionally biased region" description="Acidic residues" evidence="1">
    <location>
        <begin position="19"/>
        <end position="29"/>
    </location>
</feature>
<evidence type="ECO:0000313" key="2">
    <source>
        <dbReference type="EMBL" id="KAK1737777.1"/>
    </source>
</evidence>
<feature type="compositionally biased region" description="Polar residues" evidence="1">
    <location>
        <begin position="166"/>
        <end position="182"/>
    </location>
</feature>
<protein>
    <submittedName>
        <fullName evidence="2">Uncharacterized protein</fullName>
    </submittedName>
</protein>
<feature type="region of interest" description="Disordered" evidence="1">
    <location>
        <begin position="110"/>
        <end position="193"/>
    </location>
</feature>
<feature type="region of interest" description="Disordered" evidence="1">
    <location>
        <begin position="1"/>
        <end position="62"/>
    </location>
</feature>
<evidence type="ECO:0000313" key="3">
    <source>
        <dbReference type="Proteomes" id="UP001224775"/>
    </source>
</evidence>
<reference evidence="2" key="1">
    <citation type="submission" date="2023-06" db="EMBL/GenBank/DDBJ databases">
        <title>Survivors Of The Sea: Transcriptome response of Skeletonema marinoi to long-term dormancy.</title>
        <authorList>
            <person name="Pinder M.I.M."/>
            <person name="Kourtchenko O."/>
            <person name="Robertson E.K."/>
            <person name="Larsson T."/>
            <person name="Maumus F."/>
            <person name="Osuna-Cruz C.M."/>
            <person name="Vancaester E."/>
            <person name="Stenow R."/>
            <person name="Vandepoele K."/>
            <person name="Ploug H."/>
            <person name="Bruchert V."/>
            <person name="Godhe A."/>
            <person name="Topel M."/>
        </authorList>
    </citation>
    <scope>NUCLEOTIDE SEQUENCE</scope>
    <source>
        <strain evidence="2">R05AC</strain>
    </source>
</reference>
<sequence>MSEMAYPEDAVGHNIAAEESQEISPDELEATSLPDISVISGAADDDDDAEAAAAATRSTGCNSNKGAKMGVALLALSAIVFSAVIFGTSNANKGPPPSLSSSSKIAQAIEVEPTMKPTMKKPKPLKVEKIDDAKTSAPTKAKATKQPAIIPPKPAPLVVTPFPTEEATNQVTETVSTETTGPPTVAARNDTRI</sequence>
<dbReference type="EMBL" id="JATAAI010000023">
    <property type="protein sequence ID" value="KAK1737777.1"/>
    <property type="molecule type" value="Genomic_DNA"/>
</dbReference>
<feature type="compositionally biased region" description="Basic and acidic residues" evidence="1">
    <location>
        <begin position="125"/>
        <end position="134"/>
    </location>
</feature>
<gene>
    <name evidence="2" type="ORF">QTG54_011549</name>
</gene>
<dbReference type="AlphaFoldDB" id="A0AAD8Y1N8"/>
<name>A0AAD8Y1N8_9STRA</name>
<accession>A0AAD8Y1N8</accession>
<dbReference type="Proteomes" id="UP001224775">
    <property type="component" value="Unassembled WGS sequence"/>
</dbReference>
<keyword evidence="3" id="KW-1185">Reference proteome</keyword>
<feature type="compositionally biased region" description="Low complexity" evidence="1">
    <location>
        <begin position="135"/>
        <end position="148"/>
    </location>
</feature>